<feature type="transmembrane region" description="Helical" evidence="1">
    <location>
        <begin position="44"/>
        <end position="66"/>
    </location>
</feature>
<feature type="transmembrane region" description="Helical" evidence="1">
    <location>
        <begin position="196"/>
        <end position="217"/>
    </location>
</feature>
<feature type="transmembrane region" description="Helical" evidence="1">
    <location>
        <begin position="157"/>
        <end position="184"/>
    </location>
</feature>
<evidence type="ECO:0008006" key="4">
    <source>
        <dbReference type="Google" id="ProtNLM"/>
    </source>
</evidence>
<dbReference type="KEGG" id="run:DR864_18085"/>
<evidence type="ECO:0000256" key="1">
    <source>
        <dbReference type="SAM" id="Phobius"/>
    </source>
</evidence>
<dbReference type="OrthoDB" id="923635at2"/>
<feature type="transmembrane region" description="Helical" evidence="1">
    <location>
        <begin position="365"/>
        <end position="387"/>
    </location>
</feature>
<feature type="transmembrane region" description="Helical" evidence="1">
    <location>
        <begin position="248"/>
        <end position="267"/>
    </location>
</feature>
<accession>A0A344TLJ0</accession>
<reference evidence="2 3" key="1">
    <citation type="submission" date="2018-07" db="EMBL/GenBank/DDBJ databases">
        <title>Genome sequencing of Runella.</title>
        <authorList>
            <person name="Baek M.-G."/>
            <person name="Yi H."/>
        </authorList>
    </citation>
    <scope>NUCLEOTIDE SEQUENCE [LARGE SCALE GENOMIC DNA]</scope>
    <source>
        <strain evidence="2 3">HYN0085</strain>
    </source>
</reference>
<gene>
    <name evidence="2" type="ORF">DR864_18085</name>
</gene>
<organism evidence="2 3">
    <name type="scientific">Runella rosea</name>
    <dbReference type="NCBI Taxonomy" id="2259595"/>
    <lineage>
        <taxon>Bacteria</taxon>
        <taxon>Pseudomonadati</taxon>
        <taxon>Bacteroidota</taxon>
        <taxon>Cytophagia</taxon>
        <taxon>Cytophagales</taxon>
        <taxon>Spirosomataceae</taxon>
        <taxon>Runella</taxon>
    </lineage>
</organism>
<evidence type="ECO:0000313" key="2">
    <source>
        <dbReference type="EMBL" id="AXE19511.1"/>
    </source>
</evidence>
<keyword evidence="3" id="KW-1185">Reference proteome</keyword>
<proteinExistence type="predicted"/>
<keyword evidence="1" id="KW-0812">Transmembrane</keyword>
<feature type="transmembrane region" description="Helical" evidence="1">
    <location>
        <begin position="73"/>
        <end position="93"/>
    </location>
</feature>
<feature type="transmembrane region" description="Helical" evidence="1">
    <location>
        <begin position="99"/>
        <end position="117"/>
    </location>
</feature>
<dbReference type="AlphaFoldDB" id="A0A344TLJ0"/>
<evidence type="ECO:0000313" key="3">
    <source>
        <dbReference type="Proteomes" id="UP000251993"/>
    </source>
</evidence>
<protein>
    <recommendedName>
        <fullName evidence="4">DUF2029 domain-containing protein</fullName>
    </recommendedName>
</protein>
<dbReference type="EMBL" id="CP030850">
    <property type="protein sequence ID" value="AXE19511.1"/>
    <property type="molecule type" value="Genomic_DNA"/>
</dbReference>
<feature type="transmembrane region" description="Helical" evidence="1">
    <location>
        <begin position="129"/>
        <end position="145"/>
    </location>
</feature>
<keyword evidence="1" id="KW-1133">Transmembrane helix</keyword>
<feature type="transmembrane region" description="Helical" evidence="1">
    <location>
        <begin position="279"/>
        <end position="300"/>
    </location>
</feature>
<name>A0A344TLJ0_9BACT</name>
<sequence>MVALAVYLLYAFTQPTYTYALLDGRYDAHQYAKIYNYFRGYTLNYSASFPFNTRILMPWLAAYLPFNDLVTDFVWLNGAFVLATIGLLTWTWLKLNIRLFWIAIALFWILFHWKGLVRMYLPDPMTADVGGYFLLTSFLALLLIEEKKLSRALLNCLFVLIAVLGTLQKEAFIAVLGIAVLFTGKDSYSSDMTKKLLLSLCLSFAVYCLAAFFFPAASTDWRNNSIVSVLRGMKRYSEHPDLFLRVPVSWFLAYGTFWLALLPFRFLKASANSTSRFSLFTVATVTPHFFLWLFLSVFGGGDTTRILYNGMPFVLTFLLLKLNRLPTWTGGYILLTSLPLMRLFKLEPDLGRYPNEMLQWCVECWPIAESWGYWVYAIAALAGYYYLSRHLGAIRSDESNEVNALS</sequence>
<keyword evidence="1" id="KW-0472">Membrane</keyword>
<dbReference type="Proteomes" id="UP000251993">
    <property type="component" value="Chromosome"/>
</dbReference>